<dbReference type="InterPro" id="IPR016164">
    <property type="entry name" value="FAD-linked_Oxase-like_C"/>
</dbReference>
<dbReference type="Pfam" id="PF02913">
    <property type="entry name" value="FAD-oxidase_C"/>
    <property type="match status" value="1"/>
</dbReference>
<evidence type="ECO:0000256" key="1">
    <source>
        <dbReference type="ARBA" id="ARBA00001974"/>
    </source>
</evidence>
<evidence type="ECO:0000256" key="7">
    <source>
        <dbReference type="ARBA" id="ARBA00039639"/>
    </source>
</evidence>
<dbReference type="InterPro" id="IPR016171">
    <property type="entry name" value="Vanillyl_alc_oxidase_C-sub2"/>
</dbReference>
<dbReference type="Proteomes" id="UP000095280">
    <property type="component" value="Unplaced"/>
</dbReference>
<evidence type="ECO:0000313" key="12">
    <source>
        <dbReference type="WBParaSite" id="maker-uti_cns_0002236-snap-gene-0.3-mRNA-1"/>
    </source>
</evidence>
<dbReference type="Gene3D" id="3.30.43.10">
    <property type="entry name" value="Uridine Diphospho-n-acetylenolpyruvylglucosamine Reductase, domain 2"/>
    <property type="match status" value="1"/>
</dbReference>
<feature type="domain" description="FAD-binding PCMH-type" evidence="10">
    <location>
        <begin position="93"/>
        <end position="272"/>
    </location>
</feature>
<dbReference type="Gene3D" id="3.30.465.10">
    <property type="match status" value="1"/>
</dbReference>
<dbReference type="FunFam" id="3.30.70.2190:FF:000001">
    <property type="entry name" value="D-2-hydroxyglutarate dehydrogenase mitochondrial"/>
    <property type="match status" value="1"/>
</dbReference>
<organism evidence="11 12">
    <name type="scientific">Macrostomum lignano</name>
    <dbReference type="NCBI Taxonomy" id="282301"/>
    <lineage>
        <taxon>Eukaryota</taxon>
        <taxon>Metazoa</taxon>
        <taxon>Spiralia</taxon>
        <taxon>Lophotrochozoa</taxon>
        <taxon>Platyhelminthes</taxon>
        <taxon>Rhabditophora</taxon>
        <taxon>Macrostomorpha</taxon>
        <taxon>Macrostomida</taxon>
        <taxon>Macrostomidae</taxon>
        <taxon>Macrostomum</taxon>
    </lineage>
</organism>
<evidence type="ECO:0000256" key="5">
    <source>
        <dbReference type="ARBA" id="ARBA00023002"/>
    </source>
</evidence>
<dbReference type="PANTHER" id="PTHR43716:SF1">
    <property type="entry name" value="D-2-HYDROXYGLUTARATE DEHYDROGENASE, MITOCHONDRIAL"/>
    <property type="match status" value="1"/>
</dbReference>
<keyword evidence="4" id="KW-0274">FAD</keyword>
<dbReference type="Gene3D" id="3.30.70.2740">
    <property type="match status" value="1"/>
</dbReference>
<evidence type="ECO:0000256" key="9">
    <source>
        <dbReference type="ARBA" id="ARBA00049267"/>
    </source>
</evidence>
<dbReference type="InterPro" id="IPR016166">
    <property type="entry name" value="FAD-bd_PCMH"/>
</dbReference>
<dbReference type="InterPro" id="IPR016169">
    <property type="entry name" value="FAD-bd_PCMH_sub2"/>
</dbReference>
<sequence length="522" mass="56734">FQASRAASLLPQLLLRRRPASAGAFALLARPASSASGGLPPLTTEIHPGIKRGAFSQLTDADVSAFEAIVGGDHVIKDADEVLSYNIDWLRICRGQGQLVLRPKTTEEVSAIVRHCNKRRLAVVPQGGNTGLVGGSVPLFDEIVISTSRMNSLLSIDPVSGVLVAEAGCVLEQLDREAASQGLMMPLDLGAKGSCQIGGNLATNAGGLRLLRYGSLRGTTLGLEAVLPTGQVLDCLTTLRKDNTGYDIKQLLIGSEGTLGIITKAAILCPARPKSVQLAFLGLDSFQAVLDTYRLARRSLGEILSAFEFIDSESMRAVKQNLGLSCPLGEHSFYVLAETSGSNETHDREKLDGFIESVMSMDGCATDGTVAQDAGQFAHLWSLRERIVESLLVDGYEYKYDVSLPLADIYRLVEHMRTRLDGRVIRTAGYGHLGDGNLHLNFTTPKFDAKVLELIEPHVFDWVRDRRGSVSAEHGLGLKKSQYIRHSKADFAVRVMAEVKRLLDPNGIMNPYKSIWIIWPLM</sequence>
<dbReference type="FunFam" id="3.30.43.10:FF:000011">
    <property type="entry name" value="D-lactate dehydrogenase (Cytochrome)"/>
    <property type="match status" value="1"/>
</dbReference>
<evidence type="ECO:0000259" key="10">
    <source>
        <dbReference type="PROSITE" id="PS51387"/>
    </source>
</evidence>
<comment type="catalytic activity">
    <reaction evidence="9">
        <text>(R)-malate + A = oxaloacetate + AH2</text>
        <dbReference type="Rhea" id="RHEA:67460"/>
        <dbReference type="ChEBI" id="CHEBI:13193"/>
        <dbReference type="ChEBI" id="CHEBI:15588"/>
        <dbReference type="ChEBI" id="CHEBI:16452"/>
        <dbReference type="ChEBI" id="CHEBI:17499"/>
    </reaction>
    <physiologicalReaction direction="left-to-right" evidence="9">
        <dbReference type="Rhea" id="RHEA:67461"/>
    </physiologicalReaction>
</comment>
<dbReference type="SUPFAM" id="SSF56176">
    <property type="entry name" value="FAD-binding/transporter-associated domain-like"/>
    <property type="match status" value="1"/>
</dbReference>
<comment type="function">
    <text evidence="8">Catalyzes the oxidation of D-2-hydroxyglutarate (D-2-HG) to alpha-ketoglutarate. Also catalyzes the oxidation of other D-2-hydroxyacids, such as D-malate (D-MAL) and D-lactate (D-LAC). Exhibits high activities towards D-2-HG and D-MAL but a very weak activity towards D-LAC.</text>
</comment>
<dbReference type="FunFam" id="3.30.70.2740:FF:000002">
    <property type="entry name" value="D-2-hydroxyglutarate dehydrogenase mitochondrial"/>
    <property type="match status" value="1"/>
</dbReference>
<dbReference type="WBParaSite" id="maker-uti_cns_0002236-snap-gene-0.3-mRNA-1">
    <property type="protein sequence ID" value="maker-uti_cns_0002236-snap-gene-0.3-mRNA-1"/>
    <property type="gene ID" value="maker-uti_cns_0002236-snap-gene-0.3"/>
</dbReference>
<evidence type="ECO:0000256" key="4">
    <source>
        <dbReference type="ARBA" id="ARBA00022827"/>
    </source>
</evidence>
<reference evidence="12" key="1">
    <citation type="submission" date="2016-11" db="UniProtKB">
        <authorList>
            <consortium name="WormBaseParasite"/>
        </authorList>
    </citation>
    <scope>IDENTIFICATION</scope>
</reference>
<dbReference type="GO" id="GO:0005739">
    <property type="term" value="C:mitochondrion"/>
    <property type="evidence" value="ECO:0007669"/>
    <property type="project" value="TreeGrafter"/>
</dbReference>
<dbReference type="GO" id="GO:0051990">
    <property type="term" value="F:(R)-2-hydroxyglutarate dehydrogenase activity"/>
    <property type="evidence" value="ECO:0007669"/>
    <property type="project" value="UniProtKB-EC"/>
</dbReference>
<dbReference type="FunFam" id="1.10.45.10:FF:000001">
    <property type="entry name" value="D-lactate dehydrogenase mitochondrial"/>
    <property type="match status" value="1"/>
</dbReference>
<dbReference type="InterPro" id="IPR006094">
    <property type="entry name" value="Oxid_FAD_bind_N"/>
</dbReference>
<dbReference type="Pfam" id="PF01565">
    <property type="entry name" value="FAD_binding_4"/>
    <property type="match status" value="1"/>
</dbReference>
<dbReference type="PROSITE" id="PS51387">
    <property type="entry name" value="FAD_PCMH"/>
    <property type="match status" value="1"/>
</dbReference>
<comment type="cofactor">
    <cofactor evidence="1">
        <name>FAD</name>
        <dbReference type="ChEBI" id="CHEBI:57692"/>
    </cofactor>
</comment>
<evidence type="ECO:0000256" key="2">
    <source>
        <dbReference type="ARBA" id="ARBA00008000"/>
    </source>
</evidence>
<keyword evidence="5" id="KW-0560">Oxidoreductase</keyword>
<dbReference type="GO" id="GO:0071949">
    <property type="term" value="F:FAD binding"/>
    <property type="evidence" value="ECO:0007669"/>
    <property type="project" value="InterPro"/>
</dbReference>
<keyword evidence="11" id="KW-1185">Reference proteome</keyword>
<proteinExistence type="inferred from homology"/>
<protein>
    <recommendedName>
        <fullName evidence="7">D-2-hydroxyglutarate dehydrogenase, mitochondrial</fullName>
        <ecNumber evidence="6">1.1.99.39</ecNumber>
    </recommendedName>
</protein>
<dbReference type="SUPFAM" id="SSF55103">
    <property type="entry name" value="FAD-linked oxidases, C-terminal domain"/>
    <property type="match status" value="1"/>
</dbReference>
<evidence type="ECO:0000313" key="11">
    <source>
        <dbReference type="Proteomes" id="UP000095280"/>
    </source>
</evidence>
<dbReference type="FunFam" id="3.30.465.10:FF:000001">
    <property type="entry name" value="D-2-hydroxyglutarate dehydrogenase, mitochondrial"/>
    <property type="match status" value="1"/>
</dbReference>
<dbReference type="InterPro" id="IPR036318">
    <property type="entry name" value="FAD-bd_PCMH-like_sf"/>
</dbReference>
<evidence type="ECO:0000256" key="3">
    <source>
        <dbReference type="ARBA" id="ARBA00022630"/>
    </source>
</evidence>
<dbReference type="InterPro" id="IPR004113">
    <property type="entry name" value="FAD-bd_oxidored_4_C"/>
</dbReference>
<evidence type="ECO:0000256" key="6">
    <source>
        <dbReference type="ARBA" id="ARBA00039003"/>
    </source>
</evidence>
<keyword evidence="3" id="KW-0285">Flavoprotein</keyword>
<dbReference type="AlphaFoldDB" id="A0A1I8GJR9"/>
<dbReference type="EC" id="1.1.99.39" evidence="6"/>
<dbReference type="InterPro" id="IPR016167">
    <property type="entry name" value="FAD-bd_PCMH_sub1"/>
</dbReference>
<comment type="similarity">
    <text evidence="2">Belongs to the FAD-binding oxidoreductase/transferase type 4 family.</text>
</comment>
<name>A0A1I8GJR9_9PLAT</name>
<dbReference type="PANTHER" id="PTHR43716">
    <property type="entry name" value="D-2-HYDROXYGLUTARATE DEHYDROGENASE, MITOCHONDRIAL"/>
    <property type="match status" value="1"/>
</dbReference>
<evidence type="ECO:0000256" key="8">
    <source>
        <dbReference type="ARBA" id="ARBA00045410"/>
    </source>
</evidence>
<accession>A0A1I8GJR9</accession>
<dbReference type="Gene3D" id="3.30.70.2190">
    <property type="match status" value="1"/>
</dbReference>
<dbReference type="Gene3D" id="1.10.45.10">
    <property type="entry name" value="Vanillyl-alcohol Oxidase, Chain A, domain 4"/>
    <property type="match status" value="1"/>
</dbReference>
<dbReference type="InterPro" id="IPR051264">
    <property type="entry name" value="FAD-oxidored/transferase_4"/>
</dbReference>